<keyword evidence="3" id="KW-1185">Reference proteome</keyword>
<organism evidence="2 3">
    <name type="scientific">Protopolystoma xenopodis</name>
    <dbReference type="NCBI Taxonomy" id="117903"/>
    <lineage>
        <taxon>Eukaryota</taxon>
        <taxon>Metazoa</taxon>
        <taxon>Spiralia</taxon>
        <taxon>Lophotrochozoa</taxon>
        <taxon>Platyhelminthes</taxon>
        <taxon>Monogenea</taxon>
        <taxon>Polyopisthocotylea</taxon>
        <taxon>Polystomatidea</taxon>
        <taxon>Polystomatidae</taxon>
        <taxon>Protopolystoma</taxon>
    </lineage>
</organism>
<comment type="caution">
    <text evidence="2">The sequence shown here is derived from an EMBL/GenBank/DDBJ whole genome shotgun (WGS) entry which is preliminary data.</text>
</comment>
<evidence type="ECO:0000313" key="3">
    <source>
        <dbReference type="Proteomes" id="UP000784294"/>
    </source>
</evidence>
<dbReference type="OrthoDB" id="4899631at2759"/>
<reference evidence="2" key="1">
    <citation type="submission" date="2018-11" db="EMBL/GenBank/DDBJ databases">
        <authorList>
            <consortium name="Pathogen Informatics"/>
        </authorList>
    </citation>
    <scope>NUCLEOTIDE SEQUENCE</scope>
</reference>
<dbReference type="Proteomes" id="UP000784294">
    <property type="component" value="Unassembled WGS sequence"/>
</dbReference>
<evidence type="ECO:0000313" key="2">
    <source>
        <dbReference type="EMBL" id="VEL29349.1"/>
    </source>
</evidence>
<dbReference type="EMBL" id="CAAALY010102332">
    <property type="protein sequence ID" value="VEL29349.1"/>
    <property type="molecule type" value="Genomic_DNA"/>
</dbReference>
<gene>
    <name evidence="2" type="ORF">PXEA_LOCUS22789</name>
</gene>
<proteinExistence type="predicted"/>
<name>A0A3S5CKS6_9PLAT</name>
<sequence>MIHVNSKYAPETKTQNGESTKFSPRGFFLLFLTTERLGLTLLPLDGDPNKTFNVMAHPTGLRGSGIASDMAISECGNFIFTVGGSSTSLLMWSINWRS</sequence>
<feature type="compositionally biased region" description="Polar residues" evidence="1">
    <location>
        <begin position="12"/>
        <end position="21"/>
    </location>
</feature>
<evidence type="ECO:0000256" key="1">
    <source>
        <dbReference type="SAM" id="MobiDB-lite"/>
    </source>
</evidence>
<accession>A0A3S5CKS6</accession>
<protein>
    <submittedName>
        <fullName evidence="2">Uncharacterized protein</fullName>
    </submittedName>
</protein>
<feature type="region of interest" description="Disordered" evidence="1">
    <location>
        <begin position="1"/>
        <end position="21"/>
    </location>
</feature>
<dbReference type="AlphaFoldDB" id="A0A3S5CKS6"/>